<sequence length="74" mass="8337">MAIWSILEFRSFSLSQASLLVQVQVQVVRGKSGEDIRADPFLSNSTLLLQSTSTRQALIGYLYPTILFKREPGY</sequence>
<accession>A0A371C5W1</accession>
<name>A0A371C5W1_YARLL</name>
<protein>
    <submittedName>
        <fullName evidence="2">Uncharacterized protein</fullName>
    </submittedName>
</protein>
<proteinExistence type="predicted"/>
<gene>
    <name evidence="2" type="ORF">B0I71DRAFT_132057</name>
</gene>
<organism evidence="2 3">
    <name type="scientific">Yarrowia lipolytica</name>
    <name type="common">Candida lipolytica</name>
    <dbReference type="NCBI Taxonomy" id="4952"/>
    <lineage>
        <taxon>Eukaryota</taxon>
        <taxon>Fungi</taxon>
        <taxon>Dikarya</taxon>
        <taxon>Ascomycota</taxon>
        <taxon>Saccharomycotina</taxon>
        <taxon>Dipodascomycetes</taxon>
        <taxon>Dipodascales</taxon>
        <taxon>Dipodascales incertae sedis</taxon>
        <taxon>Yarrowia</taxon>
    </lineage>
</organism>
<dbReference type="EMBL" id="KZ858995">
    <property type="protein sequence ID" value="RDW25707.1"/>
    <property type="molecule type" value="Genomic_DNA"/>
</dbReference>
<dbReference type="AlphaFoldDB" id="A0A371C5W1"/>
<evidence type="ECO:0000256" key="1">
    <source>
        <dbReference type="SAM" id="SignalP"/>
    </source>
</evidence>
<feature type="signal peptide" evidence="1">
    <location>
        <begin position="1"/>
        <end position="17"/>
    </location>
</feature>
<keyword evidence="1" id="KW-0732">Signal</keyword>
<evidence type="ECO:0000313" key="2">
    <source>
        <dbReference type="EMBL" id="RDW25707.1"/>
    </source>
</evidence>
<reference evidence="2 3" key="1">
    <citation type="submission" date="2018-07" db="EMBL/GenBank/DDBJ databases">
        <title>Draft Genome Assemblies for Five Robust Yarrowia lipolytica Strains Exhibiting High Lipid Production and Pentose Sugar Utilization and Sugar Alcohol Secretion from Undetoxified Lignocellulosic Biomass Hydrolysates.</title>
        <authorList>
            <consortium name="DOE Joint Genome Institute"/>
            <person name="Walker C."/>
            <person name="Ryu S."/>
            <person name="Na H."/>
            <person name="Zane M."/>
            <person name="LaButti K."/>
            <person name="Lipzen A."/>
            <person name="Haridas S."/>
            <person name="Barry K."/>
            <person name="Grigoriev I.V."/>
            <person name="Quarterman J."/>
            <person name="Slininger P."/>
            <person name="Dien B."/>
            <person name="Trinh C.T."/>
        </authorList>
    </citation>
    <scope>NUCLEOTIDE SEQUENCE [LARGE SCALE GENOMIC DNA]</scope>
    <source>
        <strain evidence="2 3">YB392</strain>
    </source>
</reference>
<feature type="chain" id="PRO_5016911692" evidence="1">
    <location>
        <begin position="18"/>
        <end position="74"/>
    </location>
</feature>
<evidence type="ECO:0000313" key="3">
    <source>
        <dbReference type="Proteomes" id="UP000256601"/>
    </source>
</evidence>
<dbReference type="Proteomes" id="UP000256601">
    <property type="component" value="Unassembled WGS sequence"/>
</dbReference>